<evidence type="ECO:0000313" key="3">
    <source>
        <dbReference type="Proteomes" id="UP001596067"/>
    </source>
</evidence>
<accession>A0ABW1FA81</accession>
<evidence type="ECO:0000313" key="2">
    <source>
        <dbReference type="EMBL" id="MFC5890770.1"/>
    </source>
</evidence>
<dbReference type="RefSeq" id="WP_313764540.1">
    <property type="nucleotide sequence ID" value="NZ_BAAAVH010000117.1"/>
</dbReference>
<dbReference type="InterPro" id="IPR046263">
    <property type="entry name" value="DUF6296"/>
</dbReference>
<gene>
    <name evidence="2" type="ORF">ACFP0N_38050</name>
</gene>
<dbReference type="Pfam" id="PF19813">
    <property type="entry name" value="DUF6296"/>
    <property type="match status" value="1"/>
</dbReference>
<keyword evidence="3" id="KW-1185">Reference proteome</keyword>
<organism evidence="2 3">
    <name type="scientific">Kitasatospora aburaviensis</name>
    <dbReference type="NCBI Taxonomy" id="67265"/>
    <lineage>
        <taxon>Bacteria</taxon>
        <taxon>Bacillati</taxon>
        <taxon>Actinomycetota</taxon>
        <taxon>Actinomycetes</taxon>
        <taxon>Kitasatosporales</taxon>
        <taxon>Streptomycetaceae</taxon>
        <taxon>Kitasatospora</taxon>
    </lineage>
</organism>
<dbReference type="EMBL" id="JBHSOD010000095">
    <property type="protein sequence ID" value="MFC5890770.1"/>
    <property type="molecule type" value="Genomic_DNA"/>
</dbReference>
<sequence length="77" mass="8099">MDTPSRYAVTLPGVPGRHSPLEVVVVHATDEVTADGAPVYADKAGTFRVEIIGETARPLAEPTGQGRHTCLHATPLP</sequence>
<proteinExistence type="predicted"/>
<reference evidence="3" key="1">
    <citation type="journal article" date="2019" name="Int. J. Syst. Evol. Microbiol.">
        <title>The Global Catalogue of Microorganisms (GCM) 10K type strain sequencing project: providing services to taxonomists for standard genome sequencing and annotation.</title>
        <authorList>
            <consortium name="The Broad Institute Genomics Platform"/>
            <consortium name="The Broad Institute Genome Sequencing Center for Infectious Disease"/>
            <person name="Wu L."/>
            <person name="Ma J."/>
        </authorList>
    </citation>
    <scope>NUCLEOTIDE SEQUENCE [LARGE SCALE GENOMIC DNA]</scope>
    <source>
        <strain evidence="3">CGMCC 4.1469</strain>
    </source>
</reference>
<evidence type="ECO:0000256" key="1">
    <source>
        <dbReference type="SAM" id="MobiDB-lite"/>
    </source>
</evidence>
<comment type="caution">
    <text evidence="2">The sequence shown here is derived from an EMBL/GenBank/DDBJ whole genome shotgun (WGS) entry which is preliminary data.</text>
</comment>
<name>A0ABW1FA81_9ACTN</name>
<feature type="region of interest" description="Disordered" evidence="1">
    <location>
        <begin position="58"/>
        <end position="77"/>
    </location>
</feature>
<protein>
    <submittedName>
        <fullName evidence="2">DUF6296 family protein</fullName>
    </submittedName>
</protein>
<dbReference type="Proteomes" id="UP001596067">
    <property type="component" value="Unassembled WGS sequence"/>
</dbReference>